<feature type="domain" description="vWA-MoxR associated protein C-terminal" evidence="3">
    <location>
        <begin position="274"/>
        <end position="540"/>
    </location>
</feature>
<dbReference type="InterPro" id="IPR045450">
    <property type="entry name" value="VMAP_C"/>
</dbReference>
<feature type="compositionally biased region" description="Basic and acidic residues" evidence="1">
    <location>
        <begin position="390"/>
        <end position="399"/>
    </location>
</feature>
<evidence type="ECO:0000259" key="3">
    <source>
        <dbReference type="Pfam" id="PF20028"/>
    </source>
</evidence>
<organism evidence="4 5">
    <name type="scientific">Streptomyces coffeae</name>
    <dbReference type="NCBI Taxonomy" id="621382"/>
    <lineage>
        <taxon>Bacteria</taxon>
        <taxon>Bacillati</taxon>
        <taxon>Actinomycetota</taxon>
        <taxon>Actinomycetes</taxon>
        <taxon>Kitasatosporales</taxon>
        <taxon>Streptomycetaceae</taxon>
        <taxon>Streptomyces</taxon>
    </lineage>
</organism>
<accession>A0ABS1NKQ5</accession>
<comment type="caution">
    <text evidence="4">The sequence shown here is derived from an EMBL/GenBank/DDBJ whole genome shotgun (WGS) entry which is preliminary data.</text>
</comment>
<feature type="region of interest" description="Disordered" evidence="1">
    <location>
        <begin position="390"/>
        <end position="420"/>
    </location>
</feature>
<gene>
    <name evidence="4" type="ORF">JK363_29290</name>
</gene>
<dbReference type="Pfam" id="PF19916">
    <property type="entry name" value="VMAP-M0"/>
    <property type="match status" value="1"/>
</dbReference>
<evidence type="ECO:0000313" key="5">
    <source>
        <dbReference type="Proteomes" id="UP000634229"/>
    </source>
</evidence>
<dbReference type="RefSeq" id="WP_201879428.1">
    <property type="nucleotide sequence ID" value="NZ_JAERRF010000021.1"/>
</dbReference>
<name>A0ABS1NKQ5_9ACTN</name>
<proteinExistence type="predicted"/>
<protein>
    <submittedName>
        <fullName evidence="4">Uncharacterized protein</fullName>
    </submittedName>
</protein>
<evidence type="ECO:0000256" key="1">
    <source>
        <dbReference type="SAM" id="MobiDB-lite"/>
    </source>
</evidence>
<dbReference type="EMBL" id="JAERRF010000021">
    <property type="protein sequence ID" value="MBL1100684.1"/>
    <property type="molecule type" value="Genomic_DNA"/>
</dbReference>
<evidence type="ECO:0000313" key="4">
    <source>
        <dbReference type="EMBL" id="MBL1100684.1"/>
    </source>
</evidence>
<sequence length="561" mass="60186">MPVATPIECVSSNLAGRAAESARTRWCGRFAKELAERVGTAAEAGVLLAQAEFEVVWPAEGPGPLQAVLDGVLRRHVHNPDGMERLFAALEFQYGEPRWLTAHRQGYQAIRAERWGLLPAVAPGLLDAQERADLDTLLGDPGCPTEPGELCEVLWAAASSLGLPAARDGLLTAEQAGTVTALVEELDARNSPAGRVPPLLVFLEHLAARAEDVARADLRAWIDAVAQARADRVPTGRLAEERAAADAAASVSDTCHASLTSCLVRVEGSGPGAGRYRLAAWLYRRGRCLGIKVQDDTVYTAAEISGGAEELIARLQPYVQHLDPETLTFEFLLPWEALGWPVDEWNLRGGGQLAVARPIGRYGPVVVRSLDRLRDGWSTSQWTARWERLDGRSAADDPPPRACWLDGDGTPADEADDRSESDCRPLVADMASPQALAAEVASRKDISCLILTYPYPHLATTVPDALLSAIQEGVPAAVWWRGHRDGSVPPGRARRVAELAEAGAGLSGLPATVLTLRQEAARCAKGSHDGTGIAVLWDNPGWHPERLRRLGGPRAHRGGNG</sequence>
<reference evidence="4 5" key="1">
    <citation type="submission" date="2021-01" db="EMBL/GenBank/DDBJ databases">
        <title>WGS of actinomycetes isolated from Thailand.</title>
        <authorList>
            <person name="Thawai C."/>
        </authorList>
    </citation>
    <scope>NUCLEOTIDE SEQUENCE [LARGE SCALE GENOMIC DNA]</scope>
    <source>
        <strain evidence="4 5">CA1R205</strain>
    </source>
</reference>
<evidence type="ECO:0000259" key="2">
    <source>
        <dbReference type="Pfam" id="PF19916"/>
    </source>
</evidence>
<dbReference type="Proteomes" id="UP000634229">
    <property type="component" value="Unassembled WGS sequence"/>
</dbReference>
<dbReference type="InterPro" id="IPR045555">
    <property type="entry name" value="VMAP-M0"/>
</dbReference>
<feature type="domain" description="vWA-MoxR associated protein middle region 0" evidence="2">
    <location>
        <begin position="129"/>
        <end position="228"/>
    </location>
</feature>
<dbReference type="Pfam" id="PF20028">
    <property type="entry name" value="VMAP-C"/>
    <property type="match status" value="1"/>
</dbReference>
<keyword evidence="5" id="KW-1185">Reference proteome</keyword>